<dbReference type="InterPro" id="IPR006660">
    <property type="entry name" value="Arsenate_reductase-like"/>
</dbReference>
<evidence type="ECO:0000256" key="2">
    <source>
        <dbReference type="PROSITE-ProRule" id="PRU01282"/>
    </source>
</evidence>
<dbReference type="Gene3D" id="3.40.30.10">
    <property type="entry name" value="Glutaredoxin"/>
    <property type="match status" value="1"/>
</dbReference>
<dbReference type="PANTHER" id="PTHR30041">
    <property type="entry name" value="ARSENATE REDUCTASE"/>
    <property type="match status" value="1"/>
</dbReference>
<dbReference type="SUPFAM" id="SSF52833">
    <property type="entry name" value="Thioredoxin-like"/>
    <property type="match status" value="1"/>
</dbReference>
<dbReference type="PANTHER" id="PTHR30041:SF8">
    <property type="entry name" value="PROTEIN YFFB"/>
    <property type="match status" value="1"/>
</dbReference>
<dbReference type="EMBL" id="JBFOCI010000005">
    <property type="protein sequence ID" value="MEW9807558.1"/>
    <property type="molecule type" value="Genomic_DNA"/>
</dbReference>
<dbReference type="Pfam" id="PF03960">
    <property type="entry name" value="ArsC"/>
    <property type="match status" value="1"/>
</dbReference>
<dbReference type="NCBIfam" id="TIGR01617">
    <property type="entry name" value="arsC_related"/>
    <property type="match status" value="1"/>
</dbReference>
<dbReference type="InterPro" id="IPR036249">
    <property type="entry name" value="Thioredoxin-like_sf"/>
</dbReference>
<dbReference type="CDD" id="cd03035">
    <property type="entry name" value="ArsC_Yffb"/>
    <property type="match status" value="1"/>
</dbReference>
<name>A0ABV3R466_9HYPH</name>
<dbReference type="InterPro" id="IPR006504">
    <property type="entry name" value="Tscrpt_reg_Spx/MgsR"/>
</dbReference>
<reference evidence="3 4" key="1">
    <citation type="submission" date="2024-06" db="EMBL/GenBank/DDBJ databases">
        <authorList>
            <person name="Tuo L."/>
        </authorList>
    </citation>
    <scope>NUCLEOTIDE SEQUENCE [LARGE SCALE GENOMIC DNA]</scope>
    <source>
        <strain evidence="3 4">ZMM04-5</strain>
    </source>
</reference>
<protein>
    <submittedName>
        <fullName evidence="3">Arsenate reductase</fullName>
    </submittedName>
</protein>
<gene>
    <name evidence="3" type="ORF">ABUE31_16330</name>
</gene>
<organism evidence="3 4">
    <name type="scientific">Mesorhizobium marinum</name>
    <dbReference type="NCBI Taxonomy" id="3228790"/>
    <lineage>
        <taxon>Bacteria</taxon>
        <taxon>Pseudomonadati</taxon>
        <taxon>Pseudomonadota</taxon>
        <taxon>Alphaproteobacteria</taxon>
        <taxon>Hyphomicrobiales</taxon>
        <taxon>Phyllobacteriaceae</taxon>
        <taxon>Mesorhizobium</taxon>
    </lineage>
</organism>
<comment type="caution">
    <text evidence="3">The sequence shown here is derived from an EMBL/GenBank/DDBJ whole genome shotgun (WGS) entry which is preliminary data.</text>
</comment>
<sequence length="117" mass="12843">MTVTIYGIKTCDTVRKARAWLEANGVEHRFVDFRVDGLDPRSLARWKGAVGWEKLLNKASTTFKGLSDADRAGLDEKKALALMQAHPTLIKRPVLDVDGAVTVGFKPDIYEQAVSAG</sequence>
<dbReference type="PROSITE" id="PS51353">
    <property type="entry name" value="ARSC"/>
    <property type="match status" value="1"/>
</dbReference>
<accession>A0ABV3R466</accession>
<dbReference type="RefSeq" id="WP_367724739.1">
    <property type="nucleotide sequence ID" value="NZ_JBFOCI010000005.1"/>
</dbReference>
<dbReference type="Proteomes" id="UP001556196">
    <property type="component" value="Unassembled WGS sequence"/>
</dbReference>
<keyword evidence="4" id="KW-1185">Reference proteome</keyword>
<evidence type="ECO:0000256" key="1">
    <source>
        <dbReference type="ARBA" id="ARBA00007198"/>
    </source>
</evidence>
<proteinExistence type="inferred from homology"/>
<evidence type="ECO:0000313" key="4">
    <source>
        <dbReference type="Proteomes" id="UP001556196"/>
    </source>
</evidence>
<comment type="similarity">
    <text evidence="1 2">Belongs to the ArsC family.</text>
</comment>
<evidence type="ECO:0000313" key="3">
    <source>
        <dbReference type="EMBL" id="MEW9807558.1"/>
    </source>
</evidence>